<dbReference type="AlphaFoldDB" id="A0A7W4W554"/>
<keyword evidence="3" id="KW-1185">Reference proteome</keyword>
<dbReference type="InterPro" id="IPR001173">
    <property type="entry name" value="Glyco_trans_2-like"/>
</dbReference>
<dbReference type="EMBL" id="JACHWY010000001">
    <property type="protein sequence ID" value="MBB3047308.1"/>
    <property type="molecule type" value="Genomic_DNA"/>
</dbReference>
<comment type="caution">
    <text evidence="2">The sequence shown here is derived from an EMBL/GenBank/DDBJ whole genome shotgun (WGS) entry which is preliminary data.</text>
</comment>
<dbReference type="RefSeq" id="WP_183409939.1">
    <property type="nucleotide sequence ID" value="NZ_JACHWY010000001.1"/>
</dbReference>
<dbReference type="Pfam" id="PF00535">
    <property type="entry name" value="Glycos_transf_2"/>
    <property type="match status" value="1"/>
</dbReference>
<evidence type="ECO:0000313" key="2">
    <source>
        <dbReference type="EMBL" id="MBB3047308.1"/>
    </source>
</evidence>
<evidence type="ECO:0000313" key="3">
    <source>
        <dbReference type="Proteomes" id="UP000537130"/>
    </source>
</evidence>
<name>A0A7W4W554_9GAMM</name>
<dbReference type="PANTHER" id="PTHR22916">
    <property type="entry name" value="GLYCOSYLTRANSFERASE"/>
    <property type="match status" value="1"/>
</dbReference>
<proteinExistence type="predicted"/>
<keyword evidence="2" id="KW-0808">Transferase</keyword>
<reference evidence="2 3" key="1">
    <citation type="submission" date="2020-08" db="EMBL/GenBank/DDBJ databases">
        <title>Genomic Encyclopedia of Type Strains, Phase III (KMG-III): the genomes of soil and plant-associated and newly described type strains.</title>
        <authorList>
            <person name="Whitman W."/>
        </authorList>
    </citation>
    <scope>NUCLEOTIDE SEQUENCE [LARGE SCALE GENOMIC DNA]</scope>
    <source>
        <strain evidence="2 3">CECT 8654</strain>
    </source>
</reference>
<sequence length="322" mass="36478">MIEAVDENKNPLISVVLISYNGARYIGEQIRSVLSQDYPNIEVVISDDGSNDETLEIVNQYAAENENVRVYPNEGRRGIHGNLSNGLSKARGQIIAICDQDDIWHTEKLSILNSYIQGFSASYCDSALIDEVGHPIGITMSQFIGGADLDIGTNYKALMMDNCVSGHAMLFRRELLASVLPFADVPMYDQQIALVAASENGIAYVDRELVLHRQHESNSNNQIVAKKVSRRDTSRNRKKLVMLRETSKLLSRSCGSVSLRSKDRSRFHAIERHLDNKFLEGPARQTFDLKLFILLLPIARSLFYFSSRKSVWLKRLYRLCRY</sequence>
<accession>A0A7W4W554</accession>
<dbReference type="Proteomes" id="UP000537130">
    <property type="component" value="Unassembled WGS sequence"/>
</dbReference>
<protein>
    <submittedName>
        <fullName evidence="2">Glycosyltransferase involved in cell wall biosynthesis</fullName>
    </submittedName>
</protein>
<feature type="domain" description="Glycosyltransferase 2-like" evidence="1">
    <location>
        <begin position="14"/>
        <end position="121"/>
    </location>
</feature>
<dbReference type="GO" id="GO:0016758">
    <property type="term" value="F:hexosyltransferase activity"/>
    <property type="evidence" value="ECO:0007669"/>
    <property type="project" value="UniProtKB-ARBA"/>
</dbReference>
<dbReference type="SUPFAM" id="SSF53448">
    <property type="entry name" value="Nucleotide-diphospho-sugar transferases"/>
    <property type="match status" value="1"/>
</dbReference>
<evidence type="ECO:0000259" key="1">
    <source>
        <dbReference type="Pfam" id="PF00535"/>
    </source>
</evidence>
<dbReference type="PANTHER" id="PTHR22916:SF3">
    <property type="entry name" value="UDP-GLCNAC:BETAGAL BETA-1,3-N-ACETYLGLUCOSAMINYLTRANSFERASE-LIKE PROTEIN 1"/>
    <property type="match status" value="1"/>
</dbReference>
<dbReference type="Gene3D" id="3.90.550.10">
    <property type="entry name" value="Spore Coat Polysaccharide Biosynthesis Protein SpsA, Chain A"/>
    <property type="match status" value="1"/>
</dbReference>
<organism evidence="2 3">
    <name type="scientific">Litorivivens lipolytica</name>
    <dbReference type="NCBI Taxonomy" id="1524264"/>
    <lineage>
        <taxon>Bacteria</taxon>
        <taxon>Pseudomonadati</taxon>
        <taxon>Pseudomonadota</taxon>
        <taxon>Gammaproteobacteria</taxon>
        <taxon>Litorivivens</taxon>
    </lineage>
</organism>
<dbReference type="InterPro" id="IPR029044">
    <property type="entry name" value="Nucleotide-diphossugar_trans"/>
</dbReference>
<gene>
    <name evidence="2" type="ORF">FHR99_001544</name>
</gene>